<keyword evidence="1" id="KW-0472">Membrane</keyword>
<accession>A0A2M6WJ14</accession>
<dbReference type="SUPFAM" id="SSF109998">
    <property type="entry name" value="Triger factor/SurA peptide-binding domain-like"/>
    <property type="match status" value="1"/>
</dbReference>
<protein>
    <recommendedName>
        <fullName evidence="4">PpiC domain-containing protein</fullName>
    </recommendedName>
</protein>
<evidence type="ECO:0000313" key="3">
    <source>
        <dbReference type="Proteomes" id="UP000228635"/>
    </source>
</evidence>
<dbReference type="EMBL" id="PFBA01000010">
    <property type="protein sequence ID" value="PIT92755.1"/>
    <property type="molecule type" value="Genomic_DNA"/>
</dbReference>
<keyword evidence="1" id="KW-0812">Transmembrane</keyword>
<name>A0A2M6WJ14_9BACT</name>
<comment type="caution">
    <text evidence="2">The sequence shown here is derived from an EMBL/GenBank/DDBJ whole genome shotgun (WGS) entry which is preliminary data.</text>
</comment>
<dbReference type="Proteomes" id="UP000228635">
    <property type="component" value="Unassembled WGS sequence"/>
</dbReference>
<feature type="transmembrane region" description="Helical" evidence="1">
    <location>
        <begin position="7"/>
        <end position="32"/>
    </location>
</feature>
<organism evidence="2 3">
    <name type="scientific">Candidatus Harrisonbacteria bacterium CG10_big_fil_rev_8_21_14_0_10_42_17</name>
    <dbReference type="NCBI Taxonomy" id="1974584"/>
    <lineage>
        <taxon>Bacteria</taxon>
        <taxon>Candidatus Harrisoniibacteriota</taxon>
    </lineage>
</organism>
<sequence length="199" mass="22844">MKRSTALIFFFVLMGFGGLFYLVVAFGLYPVAIVNGSFISSRLYSQEFHATLMYYNQVLSEYETANGEEFDVKPDEFIYELRKVVLDDLIEKRLISQLLEELIGDNVESVVSEKIAAVDVSQETLPTALRSLYGLSLEDFTDLVLVPQAEREILESHLALTVQNLDFNTWLRQSRQEASVRVISDSLFWDGERVEHKER</sequence>
<keyword evidence="1" id="KW-1133">Transmembrane helix</keyword>
<dbReference type="InterPro" id="IPR027304">
    <property type="entry name" value="Trigger_fact/SurA_dom_sf"/>
</dbReference>
<evidence type="ECO:0008006" key="4">
    <source>
        <dbReference type="Google" id="ProtNLM"/>
    </source>
</evidence>
<evidence type="ECO:0000256" key="1">
    <source>
        <dbReference type="SAM" id="Phobius"/>
    </source>
</evidence>
<evidence type="ECO:0000313" key="2">
    <source>
        <dbReference type="EMBL" id="PIT92755.1"/>
    </source>
</evidence>
<reference evidence="3" key="1">
    <citation type="submission" date="2017-09" db="EMBL/GenBank/DDBJ databases">
        <title>Depth-based differentiation of microbial function through sediment-hosted aquifers and enrichment of novel symbionts in the deep terrestrial subsurface.</title>
        <authorList>
            <person name="Probst A.J."/>
            <person name="Ladd B."/>
            <person name="Jarett J.K."/>
            <person name="Geller-Mcgrath D.E."/>
            <person name="Sieber C.M.K."/>
            <person name="Emerson J.B."/>
            <person name="Anantharaman K."/>
            <person name="Thomas B.C."/>
            <person name="Malmstrom R."/>
            <person name="Stieglmeier M."/>
            <person name="Klingl A."/>
            <person name="Woyke T."/>
            <person name="Ryan C.M."/>
            <person name="Banfield J.F."/>
        </authorList>
    </citation>
    <scope>NUCLEOTIDE SEQUENCE [LARGE SCALE GENOMIC DNA]</scope>
</reference>
<gene>
    <name evidence="2" type="ORF">COU08_00700</name>
</gene>
<dbReference type="AlphaFoldDB" id="A0A2M6WJ14"/>
<proteinExistence type="predicted"/>